<evidence type="ECO:0000256" key="8">
    <source>
        <dbReference type="ARBA" id="ARBA00023125"/>
    </source>
</evidence>
<proteinExistence type="inferred from homology"/>
<gene>
    <name evidence="14" type="ORF">g.23556</name>
</gene>
<keyword evidence="4" id="KW-0677">Repeat</keyword>
<dbReference type="Gene3D" id="3.30.160.60">
    <property type="entry name" value="Classic Zinc Finger"/>
    <property type="match status" value="4"/>
</dbReference>
<evidence type="ECO:0000256" key="9">
    <source>
        <dbReference type="ARBA" id="ARBA00023163"/>
    </source>
</evidence>
<evidence type="ECO:0000313" key="14">
    <source>
        <dbReference type="EMBL" id="JAS24059.1"/>
    </source>
</evidence>
<evidence type="ECO:0000256" key="12">
    <source>
        <dbReference type="SAM" id="MobiDB-lite"/>
    </source>
</evidence>
<dbReference type="Pfam" id="PF00096">
    <property type="entry name" value="zf-C2H2"/>
    <property type="match status" value="1"/>
</dbReference>
<name>A0A1B6DEF6_9HEMI</name>
<keyword evidence="7" id="KW-0805">Transcription regulation</keyword>
<evidence type="ECO:0000256" key="5">
    <source>
        <dbReference type="ARBA" id="ARBA00022771"/>
    </source>
</evidence>
<organism evidence="14">
    <name type="scientific">Clastoptera arizonana</name>
    <name type="common">Arizona spittle bug</name>
    <dbReference type="NCBI Taxonomy" id="38151"/>
    <lineage>
        <taxon>Eukaryota</taxon>
        <taxon>Metazoa</taxon>
        <taxon>Ecdysozoa</taxon>
        <taxon>Arthropoda</taxon>
        <taxon>Hexapoda</taxon>
        <taxon>Insecta</taxon>
        <taxon>Pterygota</taxon>
        <taxon>Neoptera</taxon>
        <taxon>Paraneoptera</taxon>
        <taxon>Hemiptera</taxon>
        <taxon>Auchenorrhyncha</taxon>
        <taxon>Cercopoidea</taxon>
        <taxon>Clastopteridae</taxon>
        <taxon>Clastoptera</taxon>
    </lineage>
</organism>
<dbReference type="FunFam" id="3.30.160.60:FF:000688">
    <property type="entry name" value="zinc finger protein 197 isoform X1"/>
    <property type="match status" value="1"/>
</dbReference>
<dbReference type="SUPFAM" id="SSF57667">
    <property type="entry name" value="beta-beta-alpha zinc fingers"/>
    <property type="match status" value="3"/>
</dbReference>
<accession>A0A1B6DEF6</accession>
<feature type="domain" description="C2H2-type" evidence="13">
    <location>
        <begin position="893"/>
        <end position="921"/>
    </location>
</feature>
<dbReference type="PROSITE" id="PS00028">
    <property type="entry name" value="ZINC_FINGER_C2H2_1"/>
    <property type="match status" value="3"/>
</dbReference>
<feature type="region of interest" description="Disordered" evidence="12">
    <location>
        <begin position="713"/>
        <end position="737"/>
    </location>
</feature>
<dbReference type="GO" id="GO:0005634">
    <property type="term" value="C:nucleus"/>
    <property type="evidence" value="ECO:0007669"/>
    <property type="project" value="UniProtKB-SubCell"/>
</dbReference>
<keyword evidence="6" id="KW-0862">Zinc</keyword>
<feature type="domain" description="C2H2-type" evidence="13">
    <location>
        <begin position="822"/>
        <end position="849"/>
    </location>
</feature>
<feature type="non-terminal residue" evidence="14">
    <location>
        <position position="1"/>
    </location>
</feature>
<evidence type="ECO:0000256" key="7">
    <source>
        <dbReference type="ARBA" id="ARBA00023015"/>
    </source>
</evidence>
<keyword evidence="9" id="KW-0804">Transcription</keyword>
<keyword evidence="10" id="KW-0539">Nucleus</keyword>
<dbReference type="GO" id="GO:0030674">
    <property type="term" value="F:protein-macromolecule adaptor activity"/>
    <property type="evidence" value="ECO:0007669"/>
    <property type="project" value="UniProtKB-ARBA"/>
</dbReference>
<evidence type="ECO:0000256" key="11">
    <source>
        <dbReference type="PROSITE-ProRule" id="PRU00042"/>
    </source>
</evidence>
<dbReference type="SMART" id="SM00355">
    <property type="entry name" value="ZnF_C2H2"/>
    <property type="match status" value="11"/>
</dbReference>
<reference evidence="14" key="1">
    <citation type="submission" date="2015-12" db="EMBL/GenBank/DDBJ databases">
        <title>De novo transcriptome assembly of four potential Pierce s Disease insect vectors from Arizona vineyards.</title>
        <authorList>
            <person name="Tassone E.E."/>
        </authorList>
    </citation>
    <scope>NUCLEOTIDE SEQUENCE</scope>
</reference>
<dbReference type="InterPro" id="IPR036236">
    <property type="entry name" value="Znf_C2H2_sf"/>
</dbReference>
<keyword evidence="5 11" id="KW-0863">Zinc-finger</keyword>
<dbReference type="GO" id="GO:0003690">
    <property type="term" value="F:double-stranded DNA binding"/>
    <property type="evidence" value="ECO:0007669"/>
    <property type="project" value="UniProtKB-ARBA"/>
</dbReference>
<keyword evidence="8" id="KW-0238">DNA-binding</keyword>
<feature type="domain" description="C2H2-type" evidence="13">
    <location>
        <begin position="850"/>
        <end position="877"/>
    </location>
</feature>
<evidence type="ECO:0000256" key="6">
    <source>
        <dbReference type="ARBA" id="ARBA00022833"/>
    </source>
</evidence>
<sequence>TQVGNNEVRMLSTSCGKSDVLLSKAQLVTNSQQPILWSEDGILRQALMNTDKNIKCEKNSDENVQTVDVTEVPSVSAPLVTLSYSSQPTLLTTVVSPQVIMMSSELGSSPIILSSEPIQIPTVSWQNTDKKDGEPSSVSGCNVPIIASQNLDQQTTELLVENEGASYSSLSPIIFNQNVIPTVLTKDRKNPLKGNPLLNAGYDITLSETNKKSNTRNVGKCNKNRRKINTDKQLLLKPTNSLLSTIALDFSLDESKGQVLNVETPNNNVLASTEMLEVSHFTNDSSPARVIVSDVSLSSTNQLTVTSNSSNNYNSSLNVVNSENVSLSNLSIKHFSLNNDQHINAERNHILYHSSDGHLLHHSNSQPNNILTTPTSIQNHISILNLNPGMIHHTNALINGNSYSRESTPVILSSDMDHDSVQSGPNDPGYHERFLSQLSNELPNISSSQVSSVLLSLASEHKSPLLKKLDNIQQNKAQESSVKYKLGRTDYKKNNEIDKQEKWTLIRQKDHVVYRCILCLFISLDKENVNKHYDCDHDNETLEIVRNQIKDEEIACIGCDNIFFSPHSLQIHLLLDHQVFEKELEKFKKIVLEKSNTEPRKVNQTQIGNRTAKIVTSLGVNRTIQSQTNILPTLSSTNMLSLQSDPVLTSASLQTLTTTTAMPQPSTRTVPLLLESTTSTEIKDPAQPSLQTAQITPIPTFSLFSNVDQLTEKNENHENTDKLQEDSSQKKGRPKGSQILKFVPKKVKLTGIKIERKDTTESRCSINGCIVRLSTQSDMEYHRQCHEEGGGFKCPICSHSTSQWNSMSIHLWKDHRINMDLFSCEQCTYKTNSFSKLNQHCKIHGEERPYLCDTCGKGFKTTKQLRNHKVIHRSRVRVTEEGVEVNGPLRRHFVCKICNRTFAEKRVVRQHIETVHNKMKNFLCSCCGHTASSRSALRMHIRQHTGEKPFSCEHCPYNTADHNSLRRHIMRHTGKYPYRCPHCTYACIQSTTYKTHLKNKHPGMNEGIMFDCPDCSFRTVKKDNLLSHIAEHALGADPRTRRKNYNQQTTIKIGKNIPDDPVAINEDSSPELIVADSNPT</sequence>
<evidence type="ECO:0000256" key="3">
    <source>
        <dbReference type="ARBA" id="ARBA00022723"/>
    </source>
</evidence>
<evidence type="ECO:0000256" key="2">
    <source>
        <dbReference type="ARBA" id="ARBA00006991"/>
    </source>
</evidence>
<comment type="subcellular location">
    <subcellularLocation>
        <location evidence="1">Nucleus</location>
    </subcellularLocation>
</comment>
<keyword evidence="3" id="KW-0479">Metal-binding</keyword>
<dbReference type="InterPro" id="IPR013087">
    <property type="entry name" value="Znf_C2H2_type"/>
</dbReference>
<dbReference type="EMBL" id="GEDC01013239">
    <property type="protein sequence ID" value="JAS24059.1"/>
    <property type="molecule type" value="Transcribed_RNA"/>
</dbReference>
<dbReference type="FunFam" id="3.30.160.60:FF:000417">
    <property type="entry name" value="Zinc finger protein"/>
    <property type="match status" value="1"/>
</dbReference>
<feature type="domain" description="C2H2-type" evidence="13">
    <location>
        <begin position="922"/>
        <end position="949"/>
    </location>
</feature>
<dbReference type="GO" id="GO:0008270">
    <property type="term" value="F:zinc ion binding"/>
    <property type="evidence" value="ECO:0007669"/>
    <property type="project" value="UniProtKB-KW"/>
</dbReference>
<feature type="domain" description="C2H2-type" evidence="13">
    <location>
        <begin position="950"/>
        <end position="977"/>
    </location>
</feature>
<dbReference type="PANTHER" id="PTHR24379:SF121">
    <property type="entry name" value="C2H2-TYPE DOMAIN-CONTAINING PROTEIN"/>
    <property type="match status" value="1"/>
</dbReference>
<protein>
    <recommendedName>
        <fullName evidence="13">C2H2-type domain-containing protein</fullName>
    </recommendedName>
</protein>
<evidence type="ECO:0000256" key="4">
    <source>
        <dbReference type="ARBA" id="ARBA00022737"/>
    </source>
</evidence>
<comment type="similarity">
    <text evidence="2">Belongs to the krueppel C2H2-type zinc-finger protein family.</text>
</comment>
<dbReference type="PROSITE" id="PS50157">
    <property type="entry name" value="ZINC_FINGER_C2H2_2"/>
    <property type="match status" value="6"/>
</dbReference>
<dbReference type="PANTHER" id="PTHR24379">
    <property type="entry name" value="KRAB AND ZINC FINGER DOMAIN-CONTAINING"/>
    <property type="match status" value="1"/>
</dbReference>
<evidence type="ECO:0000256" key="1">
    <source>
        <dbReference type="ARBA" id="ARBA00004123"/>
    </source>
</evidence>
<feature type="compositionally biased region" description="Basic and acidic residues" evidence="12">
    <location>
        <begin position="713"/>
        <end position="729"/>
    </location>
</feature>
<dbReference type="FunFam" id="3.30.160.60:FF:001370">
    <property type="entry name" value="Zinc finger protein"/>
    <property type="match status" value="1"/>
</dbReference>
<feature type="domain" description="C2H2-type" evidence="13">
    <location>
        <begin position="978"/>
        <end position="1006"/>
    </location>
</feature>
<evidence type="ECO:0000259" key="13">
    <source>
        <dbReference type="PROSITE" id="PS50157"/>
    </source>
</evidence>
<dbReference type="AlphaFoldDB" id="A0A1B6DEF6"/>
<evidence type="ECO:0000256" key="10">
    <source>
        <dbReference type="ARBA" id="ARBA00023242"/>
    </source>
</evidence>